<dbReference type="EMBL" id="JACIIU010000017">
    <property type="protein sequence ID" value="MBB6262112.1"/>
    <property type="molecule type" value="Genomic_DNA"/>
</dbReference>
<sequence length="92" mass="10069">MTTELIERERCAKIADEFAAENFRMATDTIMVDPVLSKQRKGLSHLITSEDYKISEDEMNKGIIHSSMAHAAQNIAAAIRAPAPLAPEGGKD</sequence>
<keyword evidence="2" id="KW-1185">Reference proteome</keyword>
<comment type="caution">
    <text evidence="1">The sequence shown here is derived from an EMBL/GenBank/DDBJ whole genome shotgun (WGS) entry which is preliminary data.</text>
</comment>
<organism evidence="1 2">
    <name type="scientific">Paenochrobactrum gallinarii</name>
    <dbReference type="NCBI Taxonomy" id="643673"/>
    <lineage>
        <taxon>Bacteria</taxon>
        <taxon>Pseudomonadati</taxon>
        <taxon>Pseudomonadota</taxon>
        <taxon>Alphaproteobacteria</taxon>
        <taxon>Hyphomicrobiales</taxon>
        <taxon>Brucellaceae</taxon>
        <taxon>Paenochrobactrum</taxon>
    </lineage>
</organism>
<accession>A0A841M019</accession>
<name>A0A841M019_9HYPH</name>
<dbReference type="Proteomes" id="UP000555393">
    <property type="component" value="Unassembled WGS sequence"/>
</dbReference>
<dbReference type="RefSeq" id="WP_184224101.1">
    <property type="nucleotide sequence ID" value="NZ_JACIIU010000017.1"/>
</dbReference>
<dbReference type="AlphaFoldDB" id="A0A841M019"/>
<gene>
    <name evidence="1" type="ORF">FHS77_002680</name>
</gene>
<reference evidence="1 2" key="1">
    <citation type="submission" date="2020-08" db="EMBL/GenBank/DDBJ databases">
        <title>Genomic Encyclopedia of Type Strains, Phase IV (KMG-IV): sequencing the most valuable type-strain genomes for metagenomic binning, comparative biology and taxonomic classification.</title>
        <authorList>
            <person name="Goeker M."/>
        </authorList>
    </citation>
    <scope>NUCLEOTIDE SEQUENCE [LARGE SCALE GENOMIC DNA]</scope>
    <source>
        <strain evidence="1 2">DSM 22336</strain>
    </source>
</reference>
<evidence type="ECO:0000313" key="2">
    <source>
        <dbReference type="Proteomes" id="UP000555393"/>
    </source>
</evidence>
<proteinExistence type="predicted"/>
<evidence type="ECO:0000313" key="1">
    <source>
        <dbReference type="EMBL" id="MBB6262112.1"/>
    </source>
</evidence>
<protein>
    <submittedName>
        <fullName evidence="1">Uncharacterized protein</fullName>
    </submittedName>
</protein>